<reference evidence="1" key="1">
    <citation type="journal article" date="2015" name="Nature">
        <title>Complex archaea that bridge the gap between prokaryotes and eukaryotes.</title>
        <authorList>
            <person name="Spang A."/>
            <person name="Saw J.H."/>
            <person name="Jorgensen S.L."/>
            <person name="Zaremba-Niedzwiedzka K."/>
            <person name="Martijn J."/>
            <person name="Lind A.E."/>
            <person name="van Eijk R."/>
            <person name="Schleper C."/>
            <person name="Guy L."/>
            <person name="Ettema T.J."/>
        </authorList>
    </citation>
    <scope>NUCLEOTIDE SEQUENCE</scope>
</reference>
<proteinExistence type="predicted"/>
<comment type="caution">
    <text evidence="1">The sequence shown here is derived from an EMBL/GenBank/DDBJ whole genome shotgun (WGS) entry which is preliminary data.</text>
</comment>
<gene>
    <name evidence="1" type="ORF">LCGC14_2296900</name>
</gene>
<protein>
    <submittedName>
        <fullName evidence="1">Uncharacterized protein</fullName>
    </submittedName>
</protein>
<evidence type="ECO:0000313" key="1">
    <source>
        <dbReference type="EMBL" id="KKL51305.1"/>
    </source>
</evidence>
<dbReference type="EMBL" id="LAZR01032297">
    <property type="protein sequence ID" value="KKL51305.1"/>
    <property type="molecule type" value="Genomic_DNA"/>
</dbReference>
<sequence>DYGKSDVSDVSIQNKIIADLISAEKKIHEGK</sequence>
<accession>A0A0F9F251</accession>
<organism evidence="1">
    <name type="scientific">marine sediment metagenome</name>
    <dbReference type="NCBI Taxonomy" id="412755"/>
    <lineage>
        <taxon>unclassified sequences</taxon>
        <taxon>metagenomes</taxon>
        <taxon>ecological metagenomes</taxon>
    </lineage>
</organism>
<name>A0A0F9F251_9ZZZZ</name>
<dbReference type="AlphaFoldDB" id="A0A0F9F251"/>
<feature type="non-terminal residue" evidence="1">
    <location>
        <position position="1"/>
    </location>
</feature>